<dbReference type="InterPro" id="IPR036615">
    <property type="entry name" value="Mur_ligase_C_dom_sf"/>
</dbReference>
<dbReference type="RefSeq" id="WP_073298094.1">
    <property type="nucleotide sequence ID" value="NZ_FQUF01000019.1"/>
</dbReference>
<proteinExistence type="inferred from homology"/>
<evidence type="ECO:0000256" key="2">
    <source>
        <dbReference type="ARBA" id="ARBA00008276"/>
    </source>
</evidence>
<accession>A0A1M4X5R8</accession>
<dbReference type="PROSITE" id="PS01011">
    <property type="entry name" value="FOLYLPOLYGLU_SYNT_1"/>
    <property type="match status" value="1"/>
</dbReference>
<keyword evidence="15" id="KW-1185">Reference proteome</keyword>
<evidence type="ECO:0000256" key="9">
    <source>
        <dbReference type="ARBA" id="ARBA00030592"/>
    </source>
</evidence>
<dbReference type="Pfam" id="PF02875">
    <property type="entry name" value="Mur_ligase_C"/>
    <property type="match status" value="1"/>
</dbReference>
<evidence type="ECO:0000256" key="5">
    <source>
        <dbReference type="ARBA" id="ARBA00022723"/>
    </source>
</evidence>
<comment type="similarity">
    <text evidence="2 11">Belongs to the folylpolyglutamate synthase family.</text>
</comment>
<dbReference type="Gene3D" id="3.90.190.20">
    <property type="entry name" value="Mur ligase, C-terminal domain"/>
    <property type="match status" value="1"/>
</dbReference>
<evidence type="ECO:0000256" key="10">
    <source>
        <dbReference type="ARBA" id="ARBA00047493"/>
    </source>
</evidence>
<reference evidence="14 15" key="1">
    <citation type="submission" date="2016-11" db="EMBL/GenBank/DDBJ databases">
        <authorList>
            <person name="Jaros S."/>
            <person name="Januszkiewicz K."/>
            <person name="Wedrychowicz H."/>
        </authorList>
    </citation>
    <scope>NUCLEOTIDE SEQUENCE [LARGE SCALE GENOMIC DNA]</scope>
    <source>
        <strain evidence="14 15">DSM 15692</strain>
    </source>
</reference>
<dbReference type="PROSITE" id="PS01012">
    <property type="entry name" value="FOLYLPOLYGLU_SYNT_2"/>
    <property type="match status" value="1"/>
</dbReference>
<dbReference type="FunFam" id="3.40.1190.10:FF:000011">
    <property type="entry name" value="Folylpolyglutamate synthase/dihydrofolate synthase"/>
    <property type="match status" value="1"/>
</dbReference>
<dbReference type="PANTHER" id="PTHR11136">
    <property type="entry name" value="FOLYLPOLYGLUTAMATE SYNTHASE-RELATED"/>
    <property type="match status" value="1"/>
</dbReference>
<dbReference type="InterPro" id="IPR001645">
    <property type="entry name" value="Folylpolyglutamate_synth"/>
</dbReference>
<dbReference type="EMBL" id="FQUF01000019">
    <property type="protein sequence ID" value="SHE88785.1"/>
    <property type="molecule type" value="Genomic_DNA"/>
</dbReference>
<feature type="domain" description="Mur ligase central" evidence="13">
    <location>
        <begin position="44"/>
        <end position="266"/>
    </location>
</feature>
<evidence type="ECO:0000259" key="12">
    <source>
        <dbReference type="Pfam" id="PF02875"/>
    </source>
</evidence>
<keyword evidence="5" id="KW-0479">Metal-binding</keyword>
<dbReference type="SUPFAM" id="SSF53244">
    <property type="entry name" value="MurD-like peptide ligases, peptide-binding domain"/>
    <property type="match status" value="1"/>
</dbReference>
<feature type="domain" description="Mur ligase C-terminal" evidence="12">
    <location>
        <begin position="293"/>
        <end position="412"/>
    </location>
</feature>
<evidence type="ECO:0000256" key="6">
    <source>
        <dbReference type="ARBA" id="ARBA00022741"/>
    </source>
</evidence>
<dbReference type="GO" id="GO:0004326">
    <property type="term" value="F:tetrahydrofolylpolyglutamate synthase activity"/>
    <property type="evidence" value="ECO:0007669"/>
    <property type="project" value="UniProtKB-EC"/>
</dbReference>
<name>A0A1M4X5R8_9LACT</name>
<dbReference type="InterPro" id="IPR018109">
    <property type="entry name" value="Folylpolyglutamate_synth_CS"/>
</dbReference>
<dbReference type="PANTHER" id="PTHR11136:SF0">
    <property type="entry name" value="DIHYDROFOLATE SYNTHETASE-RELATED"/>
    <property type="match status" value="1"/>
</dbReference>
<dbReference type="Proteomes" id="UP000184128">
    <property type="component" value="Unassembled WGS sequence"/>
</dbReference>
<evidence type="ECO:0000256" key="11">
    <source>
        <dbReference type="PIRNR" id="PIRNR001563"/>
    </source>
</evidence>
<dbReference type="InterPro" id="IPR004101">
    <property type="entry name" value="Mur_ligase_C"/>
</dbReference>
<dbReference type="SUPFAM" id="SSF53623">
    <property type="entry name" value="MurD-like peptide ligases, catalytic domain"/>
    <property type="match status" value="1"/>
</dbReference>
<evidence type="ECO:0000313" key="15">
    <source>
        <dbReference type="Proteomes" id="UP000184128"/>
    </source>
</evidence>
<dbReference type="GO" id="GO:0005524">
    <property type="term" value="F:ATP binding"/>
    <property type="evidence" value="ECO:0007669"/>
    <property type="project" value="UniProtKB-KW"/>
</dbReference>
<dbReference type="GO" id="GO:0008841">
    <property type="term" value="F:dihydrofolate synthase activity"/>
    <property type="evidence" value="ECO:0007669"/>
    <property type="project" value="TreeGrafter"/>
</dbReference>
<evidence type="ECO:0000259" key="13">
    <source>
        <dbReference type="Pfam" id="PF08245"/>
    </source>
</evidence>
<dbReference type="OrthoDB" id="9809356at2"/>
<sequence length="424" mass="48204">MNMEKVISYINTNRGNGQKESLERLFQLLSRLDHPQKNLSFIHITGTNGKGSTAAFFQSILREAGLNVGLFTSPHLEVVNERIRLNNDYIAEADLIRIMEKIEPVILELEAELNEKFYAFELLTTVAFLYFQEKCPDVIILEAGIGGRLDSTNVIETPDVAVITSIGIDHVKILGNSREVIMLEKVQILKENGHLVVGPVEENLKKIALNWAEQINGKLTFLDTDNIEILSSTKDQQTFNYKTWQNVQLSFLGLHQIENASVVLEACEILKDKGYPLTNEVIYRGLKKATWAGRFEKVSDKPLFYIDGAHNMASVNRLVETLEKLFPNKKFYFVVGMMRDKNYETMIEKVLPLAKEFLVISPDPYRGFNASRVANDLKSKGYKARAFFEVAEVLTYIKEEIPKEEIVIQFGSLYLVGDIKKVLD</sequence>
<gene>
    <name evidence="14" type="ORF">SAMN02745249_01355</name>
</gene>
<dbReference type="NCBIfam" id="TIGR01499">
    <property type="entry name" value="folC"/>
    <property type="match status" value="1"/>
</dbReference>
<dbReference type="InterPro" id="IPR036565">
    <property type="entry name" value="Mur-like_cat_sf"/>
</dbReference>
<evidence type="ECO:0000256" key="1">
    <source>
        <dbReference type="ARBA" id="ARBA00001946"/>
    </source>
</evidence>
<dbReference type="InterPro" id="IPR013221">
    <property type="entry name" value="Mur_ligase_cen"/>
</dbReference>
<keyword evidence="7 11" id="KW-0067">ATP-binding</keyword>
<evidence type="ECO:0000313" key="14">
    <source>
        <dbReference type="EMBL" id="SHE88785.1"/>
    </source>
</evidence>
<dbReference type="Gene3D" id="3.40.1190.10">
    <property type="entry name" value="Mur-like, catalytic domain"/>
    <property type="match status" value="1"/>
</dbReference>
<comment type="cofactor">
    <cofactor evidence="1">
        <name>Mg(2+)</name>
        <dbReference type="ChEBI" id="CHEBI:18420"/>
    </cofactor>
</comment>
<organism evidence="14 15">
    <name type="scientific">Atopostipes suicloacalis DSM 15692</name>
    <dbReference type="NCBI Taxonomy" id="1121025"/>
    <lineage>
        <taxon>Bacteria</taxon>
        <taxon>Bacillati</taxon>
        <taxon>Bacillota</taxon>
        <taxon>Bacilli</taxon>
        <taxon>Lactobacillales</taxon>
        <taxon>Carnobacteriaceae</taxon>
        <taxon>Atopostipes</taxon>
    </lineage>
</organism>
<dbReference type="GO" id="GO:0046872">
    <property type="term" value="F:metal ion binding"/>
    <property type="evidence" value="ECO:0007669"/>
    <property type="project" value="UniProtKB-KW"/>
</dbReference>
<comment type="catalytic activity">
    <reaction evidence="10">
        <text>(6S)-5,6,7,8-tetrahydrofolyl-(gamma-L-Glu)(n) + L-glutamate + ATP = (6S)-5,6,7,8-tetrahydrofolyl-(gamma-L-Glu)(n+1) + ADP + phosphate + H(+)</text>
        <dbReference type="Rhea" id="RHEA:10580"/>
        <dbReference type="Rhea" id="RHEA-COMP:14738"/>
        <dbReference type="Rhea" id="RHEA-COMP:14740"/>
        <dbReference type="ChEBI" id="CHEBI:15378"/>
        <dbReference type="ChEBI" id="CHEBI:29985"/>
        <dbReference type="ChEBI" id="CHEBI:30616"/>
        <dbReference type="ChEBI" id="CHEBI:43474"/>
        <dbReference type="ChEBI" id="CHEBI:141005"/>
        <dbReference type="ChEBI" id="CHEBI:456216"/>
        <dbReference type="EC" id="6.3.2.17"/>
    </reaction>
</comment>
<dbReference type="STRING" id="1121025.SAMN02745249_01355"/>
<dbReference type="EC" id="6.3.2.17" evidence="3"/>
<keyword evidence="6 11" id="KW-0547">Nucleotide-binding</keyword>
<evidence type="ECO:0000256" key="3">
    <source>
        <dbReference type="ARBA" id="ARBA00013025"/>
    </source>
</evidence>
<keyword evidence="4 11" id="KW-0436">Ligase</keyword>
<evidence type="ECO:0000256" key="7">
    <source>
        <dbReference type="ARBA" id="ARBA00022840"/>
    </source>
</evidence>
<dbReference type="GO" id="GO:0005737">
    <property type="term" value="C:cytoplasm"/>
    <property type="evidence" value="ECO:0007669"/>
    <property type="project" value="TreeGrafter"/>
</dbReference>
<dbReference type="Pfam" id="PF08245">
    <property type="entry name" value="Mur_ligase_M"/>
    <property type="match status" value="1"/>
</dbReference>
<evidence type="ECO:0000256" key="4">
    <source>
        <dbReference type="ARBA" id="ARBA00022598"/>
    </source>
</evidence>
<protein>
    <recommendedName>
        <fullName evidence="3">tetrahydrofolate synthase</fullName>
        <ecNumber evidence="3">6.3.2.17</ecNumber>
    </recommendedName>
    <alternativeName>
        <fullName evidence="9">Tetrahydrofolylpolyglutamate synthase</fullName>
    </alternativeName>
</protein>
<keyword evidence="8" id="KW-0460">Magnesium</keyword>
<evidence type="ECO:0000256" key="8">
    <source>
        <dbReference type="ARBA" id="ARBA00022842"/>
    </source>
</evidence>
<dbReference type="PIRSF" id="PIRSF001563">
    <property type="entry name" value="Folylpolyglu_synth"/>
    <property type="match status" value="1"/>
</dbReference>
<dbReference type="AlphaFoldDB" id="A0A1M4X5R8"/>